<protein>
    <recommendedName>
        <fullName evidence="6">Formimidoylglutamase</fullName>
        <ecNumber evidence="6">3.5.3.8</ecNumber>
    </recommendedName>
</protein>
<evidence type="ECO:0000256" key="5">
    <source>
        <dbReference type="ARBA" id="ARBA00023211"/>
    </source>
</evidence>
<sequence length="335" mass="35875">MTSFPPLPWLRPPERSPVPPDPRDVRIADLLQTDPAGAHVAVIGIPFDTAVIGRRGAREAPAAIRRALYRMAAFDLESGVDLAEGLRLVDLGDVAVVHTDIHETHRRVTAVLREVTRQGLRSLVLGGDHSLSYAILRGVIEGLGKPLGVIQFDAHHDLREPLEGEITSGTPFRRLLEEGLIEGRHLVQIGLLGGRNSRAYYEVARWHGIRMIPATHVHREDPEVLTAQVLKVVTAGTLGFFISFDMDVFEAACAPGVSAPSPGGLLPASALALVRRLAAHPACWGMDLMETAPPLDPDGRTVALAAAVAWAFLIGRGMVGMKSESGIDAGPPAVP</sequence>
<evidence type="ECO:0000256" key="6">
    <source>
        <dbReference type="NCBIfam" id="TIGR01227"/>
    </source>
</evidence>
<keyword evidence="11" id="KW-1185">Reference proteome</keyword>
<evidence type="ECO:0000256" key="4">
    <source>
        <dbReference type="ARBA" id="ARBA00022808"/>
    </source>
</evidence>
<name>A0A212R7S2_9CHLR</name>
<feature type="binding site" evidence="7">
    <location>
        <position position="129"/>
    </location>
    <ligand>
        <name>Mn(2+)</name>
        <dbReference type="ChEBI" id="CHEBI:29035"/>
        <label>1</label>
    </ligand>
</feature>
<dbReference type="GO" id="GO:0050415">
    <property type="term" value="F:formimidoylglutamase activity"/>
    <property type="evidence" value="ECO:0007669"/>
    <property type="project" value="UniProtKB-UniRule"/>
</dbReference>
<dbReference type="PANTHER" id="PTHR11358">
    <property type="entry name" value="ARGINASE/AGMATINASE"/>
    <property type="match status" value="1"/>
</dbReference>
<dbReference type="PROSITE" id="PS51409">
    <property type="entry name" value="ARGINASE_2"/>
    <property type="match status" value="1"/>
</dbReference>
<dbReference type="PRINTS" id="PR00116">
    <property type="entry name" value="ARGINASE"/>
</dbReference>
<feature type="binding site" evidence="7">
    <location>
        <position position="153"/>
    </location>
    <ligand>
        <name>Mn(2+)</name>
        <dbReference type="ChEBI" id="CHEBI:29035"/>
        <label>1</label>
    </ligand>
</feature>
<dbReference type="InterPro" id="IPR023696">
    <property type="entry name" value="Ureohydrolase_dom_sf"/>
</dbReference>
<dbReference type="AlphaFoldDB" id="A0A212R7S2"/>
<dbReference type="FunCoup" id="A0A212R7S2">
    <property type="interactions" value="13"/>
</dbReference>
<feature type="binding site" evidence="7">
    <location>
        <position position="157"/>
    </location>
    <ligand>
        <name>Mn(2+)</name>
        <dbReference type="ChEBI" id="CHEBI:29035"/>
        <label>1</label>
    </ligand>
</feature>
<dbReference type="EMBL" id="FYEK01000035">
    <property type="protein sequence ID" value="SNB68189.1"/>
    <property type="molecule type" value="Genomic_DNA"/>
</dbReference>
<feature type="binding site" evidence="7">
    <location>
        <position position="155"/>
    </location>
    <ligand>
        <name>Mn(2+)</name>
        <dbReference type="ChEBI" id="CHEBI:29035"/>
        <label>1</label>
    </ligand>
</feature>
<accession>A0A212R7S2</accession>
<evidence type="ECO:0000256" key="7">
    <source>
        <dbReference type="PIRSR" id="PIRSR036979-1"/>
    </source>
</evidence>
<dbReference type="GO" id="GO:0008783">
    <property type="term" value="F:agmatinase activity"/>
    <property type="evidence" value="ECO:0007669"/>
    <property type="project" value="TreeGrafter"/>
</dbReference>
<reference evidence="11" key="1">
    <citation type="submission" date="2017-06" db="EMBL/GenBank/DDBJ databases">
        <authorList>
            <person name="Varghese N."/>
            <person name="Submissions S."/>
        </authorList>
    </citation>
    <scope>NUCLEOTIDE SEQUENCE [LARGE SCALE GENOMIC DNA]</scope>
    <source>
        <strain evidence="11">JAD2</strain>
    </source>
</reference>
<dbReference type="InterPro" id="IPR006035">
    <property type="entry name" value="Ureohydrolase"/>
</dbReference>
<evidence type="ECO:0000256" key="3">
    <source>
        <dbReference type="ARBA" id="ARBA00022801"/>
    </source>
</evidence>
<dbReference type="Gene3D" id="3.40.800.10">
    <property type="entry name" value="Ureohydrolase domain"/>
    <property type="match status" value="1"/>
</dbReference>
<dbReference type="Proteomes" id="UP000197025">
    <property type="component" value="Unassembled WGS sequence"/>
</dbReference>
<keyword evidence="3 8" id="KW-0378">Hydrolase</keyword>
<comment type="similarity">
    <text evidence="1">Belongs to the arginase family. Agmatinase subfamily.</text>
</comment>
<evidence type="ECO:0000256" key="1">
    <source>
        <dbReference type="ARBA" id="ARBA00009227"/>
    </source>
</evidence>
<evidence type="ECO:0000256" key="9">
    <source>
        <dbReference type="SAM" id="MobiDB-lite"/>
    </source>
</evidence>
<dbReference type="PIRSF" id="PIRSF036979">
    <property type="entry name" value="Arginase"/>
    <property type="match status" value="1"/>
</dbReference>
<dbReference type="InterPro" id="IPR020855">
    <property type="entry name" value="Ureohydrolase_Mn_BS"/>
</dbReference>
<feature type="region of interest" description="Disordered" evidence="9">
    <location>
        <begin position="1"/>
        <end position="22"/>
    </location>
</feature>
<dbReference type="GO" id="GO:0019556">
    <property type="term" value="P:L-histidine catabolic process to glutamate and formamide"/>
    <property type="evidence" value="ECO:0007669"/>
    <property type="project" value="UniProtKB-UniRule"/>
</dbReference>
<evidence type="ECO:0000313" key="11">
    <source>
        <dbReference type="Proteomes" id="UP000197025"/>
    </source>
</evidence>
<feature type="compositionally biased region" description="Pro residues" evidence="9">
    <location>
        <begin position="1"/>
        <end position="20"/>
    </location>
</feature>
<keyword evidence="5 7" id="KW-0464">Manganese</keyword>
<dbReference type="Pfam" id="PF00491">
    <property type="entry name" value="Arginase"/>
    <property type="match status" value="1"/>
</dbReference>
<dbReference type="InterPro" id="IPR005923">
    <property type="entry name" value="HutG"/>
</dbReference>
<feature type="binding site" evidence="7">
    <location>
        <position position="245"/>
    </location>
    <ligand>
        <name>Mn(2+)</name>
        <dbReference type="ChEBI" id="CHEBI:29035"/>
        <label>1</label>
    </ligand>
</feature>
<proteinExistence type="inferred from homology"/>
<evidence type="ECO:0000256" key="8">
    <source>
        <dbReference type="RuleBase" id="RU003684"/>
    </source>
</evidence>
<dbReference type="CDD" id="cd09990">
    <property type="entry name" value="Agmatinase-like"/>
    <property type="match status" value="1"/>
</dbReference>
<dbReference type="GO" id="GO:0046872">
    <property type="term" value="F:metal ion binding"/>
    <property type="evidence" value="ECO:0007669"/>
    <property type="project" value="UniProtKB-KW"/>
</dbReference>
<dbReference type="GO" id="GO:0033389">
    <property type="term" value="P:putrescine biosynthetic process from arginine, via agmatine"/>
    <property type="evidence" value="ECO:0007669"/>
    <property type="project" value="TreeGrafter"/>
</dbReference>
<organism evidence="10 11">
    <name type="scientific">Thermoflexus hugenholtzii JAD2</name>
    <dbReference type="NCBI Taxonomy" id="877466"/>
    <lineage>
        <taxon>Bacteria</taxon>
        <taxon>Bacillati</taxon>
        <taxon>Chloroflexota</taxon>
        <taxon>Thermoflexia</taxon>
        <taxon>Thermoflexales</taxon>
        <taxon>Thermoflexaceae</taxon>
        <taxon>Thermoflexus</taxon>
    </lineage>
</organism>
<dbReference type="PANTHER" id="PTHR11358:SF26">
    <property type="entry name" value="GUANIDINO ACID HYDROLASE, MITOCHONDRIAL"/>
    <property type="match status" value="1"/>
</dbReference>
<dbReference type="NCBIfam" id="TIGR01227">
    <property type="entry name" value="hutG"/>
    <property type="match status" value="1"/>
</dbReference>
<dbReference type="EC" id="3.5.3.8" evidence="6"/>
<gene>
    <name evidence="10" type="ORF">SAMN02746019_00002600</name>
</gene>
<dbReference type="RefSeq" id="WP_159461687.1">
    <property type="nucleotide sequence ID" value="NZ_FYEK01000035.1"/>
</dbReference>
<dbReference type="SUPFAM" id="SSF52768">
    <property type="entry name" value="Arginase/deacetylase"/>
    <property type="match status" value="1"/>
</dbReference>
<evidence type="ECO:0000313" key="10">
    <source>
        <dbReference type="EMBL" id="SNB68189.1"/>
    </source>
</evidence>
<feature type="binding site" evidence="7">
    <location>
        <position position="247"/>
    </location>
    <ligand>
        <name>Mn(2+)</name>
        <dbReference type="ChEBI" id="CHEBI:29035"/>
        <label>1</label>
    </ligand>
</feature>
<dbReference type="OrthoDB" id="9788689at2"/>
<evidence type="ECO:0000256" key="2">
    <source>
        <dbReference type="ARBA" id="ARBA00022723"/>
    </source>
</evidence>
<dbReference type="InParanoid" id="A0A212R7S2"/>
<comment type="cofactor">
    <cofactor evidence="7">
        <name>Mn(2+)</name>
        <dbReference type="ChEBI" id="CHEBI:29035"/>
    </cofactor>
    <text evidence="7">Binds 2 manganese ions per subunit.</text>
</comment>
<keyword evidence="2 7" id="KW-0479">Metal-binding</keyword>
<dbReference type="PROSITE" id="PS01053">
    <property type="entry name" value="ARGINASE_1"/>
    <property type="match status" value="1"/>
</dbReference>
<keyword evidence="4" id="KW-0369">Histidine metabolism</keyword>